<feature type="compositionally biased region" description="Polar residues" evidence="1">
    <location>
        <begin position="63"/>
        <end position="72"/>
    </location>
</feature>
<gene>
    <name evidence="2" type="ORF">DYE48_18935</name>
</gene>
<evidence type="ECO:0000313" key="3">
    <source>
        <dbReference type="Proteomes" id="UP000256305"/>
    </source>
</evidence>
<organism evidence="2 3">
    <name type="scientific">Halobacillus trueperi</name>
    <dbReference type="NCBI Taxonomy" id="156205"/>
    <lineage>
        <taxon>Bacteria</taxon>
        <taxon>Bacillati</taxon>
        <taxon>Bacillota</taxon>
        <taxon>Bacilli</taxon>
        <taxon>Bacillales</taxon>
        <taxon>Bacillaceae</taxon>
        <taxon>Halobacillus</taxon>
    </lineage>
</organism>
<evidence type="ECO:0000313" key="2">
    <source>
        <dbReference type="EMBL" id="REJ06335.1"/>
    </source>
</evidence>
<reference evidence="2 3" key="1">
    <citation type="submission" date="2018-08" db="EMBL/GenBank/DDBJ databases">
        <title>Genome sequence of Halobacillus trueperi KCTC 3686.</title>
        <authorList>
            <person name="Cho K.H."/>
            <person name="Kwak M.-J."/>
            <person name="Kim B.-Y."/>
            <person name="Chun J."/>
        </authorList>
    </citation>
    <scope>NUCLEOTIDE SEQUENCE [LARGE SCALE GENOMIC DNA]</scope>
    <source>
        <strain evidence="2 3">KCTC 3686</strain>
    </source>
</reference>
<name>A0A3E0J043_9BACI</name>
<dbReference type="Proteomes" id="UP000256305">
    <property type="component" value="Unassembled WGS sequence"/>
</dbReference>
<proteinExistence type="predicted"/>
<dbReference type="AlphaFoldDB" id="A0A3E0J043"/>
<feature type="region of interest" description="Disordered" evidence="1">
    <location>
        <begin position="53"/>
        <end position="72"/>
    </location>
</feature>
<comment type="caution">
    <text evidence="2">The sequence shown here is derived from an EMBL/GenBank/DDBJ whole genome shotgun (WGS) entry which is preliminary data.</text>
</comment>
<sequence length="128" mass="14317">QDSGRQSPTVKGFVSHMTEWGGWEAARLPREWIGWRDPAVRSMRRLAAIPAGKRVASQPPLTPNTANEPQNISNSSLPILPYTLITCLYIDQLKRAKELNLSRKKELGIASSFSLKLDNFFNTCSFTA</sequence>
<dbReference type="EMBL" id="QUAE01000027">
    <property type="protein sequence ID" value="REJ06335.1"/>
    <property type="molecule type" value="Genomic_DNA"/>
</dbReference>
<feature type="non-terminal residue" evidence="2">
    <location>
        <position position="1"/>
    </location>
</feature>
<protein>
    <submittedName>
        <fullName evidence="2">Uncharacterized protein</fullName>
    </submittedName>
</protein>
<keyword evidence="3" id="KW-1185">Reference proteome</keyword>
<evidence type="ECO:0000256" key="1">
    <source>
        <dbReference type="SAM" id="MobiDB-lite"/>
    </source>
</evidence>
<accession>A0A3E0J043</accession>